<proteinExistence type="predicted"/>
<evidence type="ECO:0000313" key="2">
    <source>
        <dbReference type="EMBL" id="KOO21956.1"/>
    </source>
</evidence>
<feature type="domain" description="Methyltransferase type 12" evidence="1">
    <location>
        <begin position="178"/>
        <end position="272"/>
    </location>
</feature>
<evidence type="ECO:0000313" key="3">
    <source>
        <dbReference type="Proteomes" id="UP000037460"/>
    </source>
</evidence>
<gene>
    <name evidence="2" type="ORF">Ctob_000719</name>
</gene>
<dbReference type="EMBL" id="JWZX01003321">
    <property type="protein sequence ID" value="KOO21956.1"/>
    <property type="molecule type" value="Genomic_DNA"/>
</dbReference>
<dbReference type="Gene3D" id="3.40.50.150">
    <property type="entry name" value="Vaccinia Virus protein VP39"/>
    <property type="match status" value="1"/>
</dbReference>
<keyword evidence="2" id="KW-0808">Transferase</keyword>
<dbReference type="CDD" id="cd02440">
    <property type="entry name" value="AdoMet_MTases"/>
    <property type="match status" value="1"/>
</dbReference>
<dbReference type="AlphaFoldDB" id="A0A0M0J5U7"/>
<dbReference type="InterPro" id="IPR013217">
    <property type="entry name" value="Methyltransf_12"/>
</dbReference>
<reference evidence="3" key="1">
    <citation type="journal article" date="2015" name="PLoS Genet.">
        <title>Genome Sequence and Transcriptome Analyses of Chrysochromulina tobin: Metabolic Tools for Enhanced Algal Fitness in the Prominent Order Prymnesiales (Haptophyceae).</title>
        <authorList>
            <person name="Hovde B.T."/>
            <person name="Deodato C.R."/>
            <person name="Hunsperger H.M."/>
            <person name="Ryken S.A."/>
            <person name="Yost W."/>
            <person name="Jha R.K."/>
            <person name="Patterson J."/>
            <person name="Monnat R.J. Jr."/>
            <person name="Barlow S.B."/>
            <person name="Starkenburg S.R."/>
            <person name="Cattolico R.A."/>
        </authorList>
    </citation>
    <scope>NUCLEOTIDE SEQUENCE</scope>
    <source>
        <strain evidence="3">CCMP291</strain>
    </source>
</reference>
<sequence>MSSSPQATCTEDAAPDHISHVNEQLAQLREQIAALGVGKESKRDRQKLNQAIYKLELGDEYVAAVKERDAATKSEAAAATLVAEAAAAAARALEDAAAAAAIALLRHPTPARDKLELEQHYRQQVEALFDEYADHFEQALCEGLRYRTPDHLYAMLLERSGRTPTDIAEGILSRMAAVDFGCGTGLMGVQLRVACCGRLIGCDLSRGMLKVAATRHKGVYDELVASDAISFLRKLSPGSADLIVGCDVCVYLRSLEPMFAAAEAALCEGGVLAFSTESCTLEEASGGLPPNGDGFVERPSERIAHSPEYLHWLVASRGGTMEMVSLAEVDLRMDGARMIRGNIAIMAKRRAG</sequence>
<organism evidence="2 3">
    <name type="scientific">Chrysochromulina tobinii</name>
    <dbReference type="NCBI Taxonomy" id="1460289"/>
    <lineage>
        <taxon>Eukaryota</taxon>
        <taxon>Haptista</taxon>
        <taxon>Haptophyta</taxon>
        <taxon>Prymnesiophyceae</taxon>
        <taxon>Prymnesiales</taxon>
        <taxon>Chrysochromulinaceae</taxon>
        <taxon>Chrysochromulina</taxon>
    </lineage>
</organism>
<keyword evidence="2" id="KW-0489">Methyltransferase</keyword>
<dbReference type="GO" id="GO:0008168">
    <property type="term" value="F:methyltransferase activity"/>
    <property type="evidence" value="ECO:0007669"/>
    <property type="project" value="UniProtKB-KW"/>
</dbReference>
<keyword evidence="3" id="KW-1185">Reference proteome</keyword>
<dbReference type="Proteomes" id="UP000037460">
    <property type="component" value="Unassembled WGS sequence"/>
</dbReference>
<dbReference type="InterPro" id="IPR029063">
    <property type="entry name" value="SAM-dependent_MTases_sf"/>
</dbReference>
<dbReference type="Pfam" id="PF08242">
    <property type="entry name" value="Methyltransf_12"/>
    <property type="match status" value="1"/>
</dbReference>
<protein>
    <submittedName>
        <fullName evidence="2">Methyltransferase type 12</fullName>
    </submittedName>
</protein>
<dbReference type="SUPFAM" id="SSF53335">
    <property type="entry name" value="S-adenosyl-L-methionine-dependent methyltransferases"/>
    <property type="match status" value="1"/>
</dbReference>
<evidence type="ECO:0000259" key="1">
    <source>
        <dbReference type="Pfam" id="PF08242"/>
    </source>
</evidence>
<dbReference type="OrthoDB" id="3647at2759"/>
<comment type="caution">
    <text evidence="2">The sequence shown here is derived from an EMBL/GenBank/DDBJ whole genome shotgun (WGS) entry which is preliminary data.</text>
</comment>
<dbReference type="GO" id="GO:0032259">
    <property type="term" value="P:methylation"/>
    <property type="evidence" value="ECO:0007669"/>
    <property type="project" value="UniProtKB-KW"/>
</dbReference>
<accession>A0A0M0J5U7</accession>
<name>A0A0M0J5U7_9EUKA</name>